<accession>A0A9W9QRJ8</accession>
<feature type="compositionally biased region" description="Basic and acidic residues" evidence="1">
    <location>
        <begin position="204"/>
        <end position="213"/>
    </location>
</feature>
<evidence type="ECO:0000313" key="2">
    <source>
        <dbReference type="EMBL" id="KAJ5339878.1"/>
    </source>
</evidence>
<reference evidence="2" key="1">
    <citation type="submission" date="2022-12" db="EMBL/GenBank/DDBJ databases">
        <authorList>
            <person name="Petersen C."/>
        </authorList>
    </citation>
    <scope>NUCLEOTIDE SEQUENCE</scope>
    <source>
        <strain evidence="2">IBT 35673</strain>
    </source>
</reference>
<organism evidence="2 3">
    <name type="scientific">Penicillium brevicompactum</name>
    <dbReference type="NCBI Taxonomy" id="5074"/>
    <lineage>
        <taxon>Eukaryota</taxon>
        <taxon>Fungi</taxon>
        <taxon>Dikarya</taxon>
        <taxon>Ascomycota</taxon>
        <taxon>Pezizomycotina</taxon>
        <taxon>Eurotiomycetes</taxon>
        <taxon>Eurotiomycetidae</taxon>
        <taxon>Eurotiales</taxon>
        <taxon>Aspergillaceae</taxon>
        <taxon>Penicillium</taxon>
    </lineage>
</organism>
<reference evidence="2" key="2">
    <citation type="journal article" date="2023" name="IMA Fungus">
        <title>Comparative genomic study of the Penicillium genus elucidates a diverse pangenome and 15 lateral gene transfer events.</title>
        <authorList>
            <person name="Petersen C."/>
            <person name="Sorensen T."/>
            <person name="Nielsen M.R."/>
            <person name="Sondergaard T.E."/>
            <person name="Sorensen J.L."/>
            <person name="Fitzpatrick D.A."/>
            <person name="Frisvad J.C."/>
            <person name="Nielsen K.L."/>
        </authorList>
    </citation>
    <scope>NUCLEOTIDE SEQUENCE</scope>
    <source>
        <strain evidence="2">IBT 35673</strain>
    </source>
</reference>
<dbReference type="Proteomes" id="UP001147695">
    <property type="component" value="Unassembled WGS sequence"/>
</dbReference>
<dbReference type="PANTHER" id="PTHR40788">
    <property type="entry name" value="CLR5 DOMAIN-CONTAINING PROTEIN-RELATED"/>
    <property type="match status" value="1"/>
</dbReference>
<protein>
    <submittedName>
        <fullName evidence="2">Uncharacterized protein</fullName>
    </submittedName>
</protein>
<evidence type="ECO:0000256" key="1">
    <source>
        <dbReference type="SAM" id="MobiDB-lite"/>
    </source>
</evidence>
<comment type="caution">
    <text evidence="2">The sequence shown here is derived from an EMBL/GenBank/DDBJ whole genome shotgun (WGS) entry which is preliminary data.</text>
</comment>
<dbReference type="EMBL" id="JAPZBQ010000003">
    <property type="protein sequence ID" value="KAJ5339878.1"/>
    <property type="molecule type" value="Genomic_DNA"/>
</dbReference>
<proteinExistence type="predicted"/>
<sequence length="343" mass="39162">MAVLVDELERSLQAEHRVGELISPYLNTVLGDLFITAQCANQLELFQPWARTWSSETFTRAEKFKNEFSQRDLAWQNMLVGLHEGRVAIRAADLGEPTGGKFTYPIHKRRTRENVDALRKAECSLDAFRAVIDQLLIEKGGSIRDTAVYRFISQPRLLQRTQEWSEIDNPLPANLASHFAEESNDNDRYEPISSYHSETLEPQNDARPKEKIKTRGNRGSAQERTTHEITQEANSVGNRLRLFVDARALKVFRTTFYNPAVASSPGEIAWNDFLHAMVSAGFAAMKIYGSVWQFRPMEIGPKRDIQFHEPHPRGKLPCAIARRFGRRLTRAYGWTGGTFLLKK</sequence>
<evidence type="ECO:0000313" key="3">
    <source>
        <dbReference type="Proteomes" id="UP001147695"/>
    </source>
</evidence>
<feature type="region of interest" description="Disordered" evidence="1">
    <location>
        <begin position="182"/>
        <end position="225"/>
    </location>
</feature>
<dbReference type="PANTHER" id="PTHR40788:SF2">
    <property type="entry name" value="CLR5 DOMAIN-CONTAINING PROTEIN"/>
    <property type="match status" value="1"/>
</dbReference>
<dbReference type="AlphaFoldDB" id="A0A9W9QRJ8"/>
<gene>
    <name evidence="2" type="ORF">N7452_006606</name>
</gene>
<name>A0A9W9QRJ8_PENBR</name>